<dbReference type="PANTHER" id="PTHR23327:SF51">
    <property type="entry name" value="TRANSCRIPTIONAL REGULATOR OF YEAST FORM ADHERENCE 3"/>
    <property type="match status" value="1"/>
</dbReference>
<dbReference type="Pfam" id="PF13445">
    <property type="entry name" value="zf-RING_UBOX"/>
    <property type="match status" value="1"/>
</dbReference>
<dbReference type="STRING" id="48701.ENSPMEP00000010922"/>
<protein>
    <recommendedName>
        <fullName evidence="5">RING-type domain-containing protein</fullName>
    </recommendedName>
</protein>
<reference evidence="6" key="2">
    <citation type="submission" date="2025-09" db="UniProtKB">
        <authorList>
            <consortium name="Ensembl"/>
        </authorList>
    </citation>
    <scope>IDENTIFICATION</scope>
</reference>
<dbReference type="InterPro" id="IPR027370">
    <property type="entry name" value="Znf-RING_euk"/>
</dbReference>
<feature type="domain" description="RING-type" evidence="5">
    <location>
        <begin position="11"/>
        <end position="50"/>
    </location>
</feature>
<dbReference type="SMART" id="SM00184">
    <property type="entry name" value="RING"/>
    <property type="match status" value="1"/>
</dbReference>
<evidence type="ECO:0000256" key="4">
    <source>
        <dbReference type="PROSITE-ProRule" id="PRU00175"/>
    </source>
</evidence>
<dbReference type="InterPro" id="IPR001841">
    <property type="entry name" value="Znf_RING"/>
</dbReference>
<proteinExistence type="predicted"/>
<evidence type="ECO:0000259" key="5">
    <source>
        <dbReference type="PROSITE" id="PS50089"/>
    </source>
</evidence>
<dbReference type="PANTHER" id="PTHR23327">
    <property type="entry name" value="RING FINGER PROTEIN 127"/>
    <property type="match status" value="1"/>
</dbReference>
<evidence type="ECO:0000313" key="7">
    <source>
        <dbReference type="Proteomes" id="UP000261480"/>
    </source>
</evidence>
<sequence>MAARSEEDLCCPVCQDVFVDPVVLSCSHSFCKECLKNSWRARPGRSCPVCASLCSVLVLERCTDRSLET</sequence>
<keyword evidence="2 4" id="KW-0863">Zinc-finger</keyword>
<dbReference type="GO" id="GO:0008270">
    <property type="term" value="F:zinc ion binding"/>
    <property type="evidence" value="ECO:0007669"/>
    <property type="project" value="UniProtKB-KW"/>
</dbReference>
<dbReference type="Ensembl" id="ENSPMET00000031189.1">
    <property type="protein sequence ID" value="ENSPMEP00000010922.1"/>
    <property type="gene ID" value="ENSPMEG00000012929.1"/>
</dbReference>
<dbReference type="InterPro" id="IPR017907">
    <property type="entry name" value="Znf_RING_CS"/>
</dbReference>
<evidence type="ECO:0000313" key="6">
    <source>
        <dbReference type="Ensembl" id="ENSPMEP00000010922.1"/>
    </source>
</evidence>
<dbReference type="AlphaFoldDB" id="A0A3B3X7B0"/>
<organism evidence="6 7">
    <name type="scientific">Poecilia mexicana</name>
    <dbReference type="NCBI Taxonomy" id="48701"/>
    <lineage>
        <taxon>Eukaryota</taxon>
        <taxon>Metazoa</taxon>
        <taxon>Chordata</taxon>
        <taxon>Craniata</taxon>
        <taxon>Vertebrata</taxon>
        <taxon>Euteleostomi</taxon>
        <taxon>Actinopterygii</taxon>
        <taxon>Neopterygii</taxon>
        <taxon>Teleostei</taxon>
        <taxon>Neoteleostei</taxon>
        <taxon>Acanthomorphata</taxon>
        <taxon>Ovalentaria</taxon>
        <taxon>Atherinomorphae</taxon>
        <taxon>Cyprinodontiformes</taxon>
        <taxon>Poeciliidae</taxon>
        <taxon>Poeciliinae</taxon>
        <taxon>Poecilia</taxon>
    </lineage>
</organism>
<evidence type="ECO:0000256" key="3">
    <source>
        <dbReference type="ARBA" id="ARBA00022833"/>
    </source>
</evidence>
<dbReference type="InterPro" id="IPR013083">
    <property type="entry name" value="Znf_RING/FYVE/PHD"/>
</dbReference>
<name>A0A3B3X7B0_9TELE</name>
<dbReference type="Proteomes" id="UP000261480">
    <property type="component" value="Unplaced"/>
</dbReference>
<evidence type="ECO:0000256" key="1">
    <source>
        <dbReference type="ARBA" id="ARBA00022723"/>
    </source>
</evidence>
<reference evidence="6" key="1">
    <citation type="submission" date="2025-08" db="UniProtKB">
        <authorList>
            <consortium name="Ensembl"/>
        </authorList>
    </citation>
    <scope>IDENTIFICATION</scope>
</reference>
<dbReference type="PROSITE" id="PS00518">
    <property type="entry name" value="ZF_RING_1"/>
    <property type="match status" value="1"/>
</dbReference>
<dbReference type="PROSITE" id="PS50089">
    <property type="entry name" value="ZF_RING_2"/>
    <property type="match status" value="1"/>
</dbReference>
<evidence type="ECO:0000256" key="2">
    <source>
        <dbReference type="ARBA" id="ARBA00022771"/>
    </source>
</evidence>
<dbReference type="SUPFAM" id="SSF57850">
    <property type="entry name" value="RING/U-box"/>
    <property type="match status" value="1"/>
</dbReference>
<accession>A0A3B3X7B0</accession>
<keyword evidence="1" id="KW-0479">Metal-binding</keyword>
<keyword evidence="7" id="KW-1185">Reference proteome</keyword>
<dbReference type="Gene3D" id="3.30.40.10">
    <property type="entry name" value="Zinc/RING finger domain, C3HC4 (zinc finger)"/>
    <property type="match status" value="1"/>
</dbReference>
<keyword evidence="3" id="KW-0862">Zinc</keyword>